<comment type="caution">
    <text evidence="9">The sequence shown here is derived from an EMBL/GenBank/DDBJ whole genome shotgun (WGS) entry which is preliminary data.</text>
</comment>
<dbReference type="Pfam" id="PF02080">
    <property type="entry name" value="TrkA_C"/>
    <property type="match status" value="1"/>
</dbReference>
<evidence type="ECO:0000256" key="1">
    <source>
        <dbReference type="ARBA" id="ARBA00004141"/>
    </source>
</evidence>
<sequence length="595" mass="62970">MVMIVVALVLFSREDVPLETTSLVVLVLLTVGFTLFPYEGEQGAVVASDFFLGFGNRALVAVCGLMIVGQGLVATGALEPVGRFLARVWRWGPSFCLLLTLLITAVLSAFINNTPIVVMMLPILVGVAVRTGSSPAGTLIPMGFASILGGMATTIGTSTNLLVVNVAADMGMDPFDMFDFTGPVLVGGAVTIFYLWQVAPRLLPKRELPLNRGISRVYTAQIRLNKESPVVGQRLADAILKTSDAMNVDTIERGNGVFVTPLPDVELRAGDRITTSDTQGNLREFARLLGGTLFDGDQEVDAEHPLSTGGSRIAEVAITPASRLKDVLIGKAQLMSRYGLRLLAFNRMEGSEGRGSPGLDDVALRTGDVLLVQATPQRLNELKSSRDFLVLDGSVELPHTRKAPIALAIMIGVVVTAAANIMPIEVSALLGCLLLIITGCLGWKDAMGALSTQVIFIIVASLAMGTALLMTGGADFLANLFVYITFGASPAVVMASLMAMMAVLTNVVSNNAAAVIGTPIAIGIAQRLGLPLEPFVLAVLFGANLSFVTPMAYQTNLLIMNAAGYKFGDFVRVGLPLAILLWFSLSAVLIWAYGL</sequence>
<evidence type="ECO:0000256" key="3">
    <source>
        <dbReference type="ARBA" id="ARBA00022692"/>
    </source>
</evidence>
<feature type="domain" description="RCK C-terminal" evidence="8">
    <location>
        <begin position="205"/>
        <end position="291"/>
    </location>
</feature>
<dbReference type="InterPro" id="IPR051679">
    <property type="entry name" value="DASS-Related_Transporters"/>
</dbReference>
<keyword evidence="10" id="KW-1185">Reference proteome</keyword>
<keyword evidence="4" id="KW-0677">Repeat</keyword>
<organism evidence="9 10">
    <name type="scientific">Marinihelvus fidelis</name>
    <dbReference type="NCBI Taxonomy" id="2613842"/>
    <lineage>
        <taxon>Bacteria</taxon>
        <taxon>Pseudomonadati</taxon>
        <taxon>Pseudomonadota</taxon>
        <taxon>Gammaproteobacteria</taxon>
        <taxon>Chromatiales</taxon>
        <taxon>Wenzhouxiangellaceae</taxon>
        <taxon>Marinihelvus</taxon>
    </lineage>
</organism>
<feature type="transmembrane region" description="Helical" evidence="7">
    <location>
        <begin position="116"/>
        <end position="132"/>
    </location>
</feature>
<feature type="transmembrane region" description="Helical" evidence="7">
    <location>
        <begin position="573"/>
        <end position="593"/>
    </location>
</feature>
<dbReference type="Pfam" id="PF03600">
    <property type="entry name" value="CitMHS"/>
    <property type="match status" value="1"/>
</dbReference>
<comment type="subcellular location">
    <subcellularLocation>
        <location evidence="1">Membrane</location>
        <topology evidence="1">Multi-pass membrane protein</topology>
    </subcellularLocation>
</comment>
<gene>
    <name evidence="9" type="ORF">F3N42_12310</name>
</gene>
<dbReference type="GO" id="GO:0006813">
    <property type="term" value="P:potassium ion transport"/>
    <property type="evidence" value="ECO:0007669"/>
    <property type="project" value="InterPro"/>
</dbReference>
<dbReference type="PANTHER" id="PTHR43652:SF2">
    <property type="entry name" value="BASIC AMINO ACID ANTIPORTER YFCC-RELATED"/>
    <property type="match status" value="1"/>
</dbReference>
<dbReference type="InterPro" id="IPR036721">
    <property type="entry name" value="RCK_C_sf"/>
</dbReference>
<evidence type="ECO:0000256" key="7">
    <source>
        <dbReference type="SAM" id="Phobius"/>
    </source>
</evidence>
<feature type="transmembrane region" description="Helical" evidence="7">
    <location>
        <begin position="21"/>
        <end position="38"/>
    </location>
</feature>
<evidence type="ECO:0000259" key="8">
    <source>
        <dbReference type="PROSITE" id="PS51202"/>
    </source>
</evidence>
<evidence type="ECO:0000256" key="5">
    <source>
        <dbReference type="ARBA" id="ARBA00022989"/>
    </source>
</evidence>
<dbReference type="PANTHER" id="PTHR43652">
    <property type="entry name" value="BASIC AMINO ACID ANTIPORTER YFCC-RELATED"/>
    <property type="match status" value="1"/>
</dbReference>
<feature type="transmembrane region" description="Helical" evidence="7">
    <location>
        <begin position="511"/>
        <end position="529"/>
    </location>
</feature>
<feature type="transmembrane region" description="Helical" evidence="7">
    <location>
        <begin position="455"/>
        <end position="474"/>
    </location>
</feature>
<reference evidence="9 10" key="1">
    <citation type="submission" date="2019-09" db="EMBL/GenBank/DDBJ databases">
        <title>Wenzhouxiangella sp. Genome sequencing and assembly.</title>
        <authorList>
            <person name="Zhang R."/>
        </authorList>
    </citation>
    <scope>NUCLEOTIDE SEQUENCE [LARGE SCALE GENOMIC DNA]</scope>
    <source>
        <strain evidence="9 10">W260</strain>
    </source>
</reference>
<feature type="transmembrane region" description="Helical" evidence="7">
    <location>
        <begin position="144"/>
        <end position="168"/>
    </location>
</feature>
<dbReference type="SUPFAM" id="SSF116726">
    <property type="entry name" value="TrkA C-terminal domain-like"/>
    <property type="match status" value="2"/>
</dbReference>
<keyword evidence="3 7" id="KW-0812">Transmembrane</keyword>
<feature type="transmembrane region" description="Helical" evidence="7">
    <location>
        <begin position="427"/>
        <end position="443"/>
    </location>
</feature>
<dbReference type="EMBL" id="VYXP01000007">
    <property type="protein sequence ID" value="KAA9130586.1"/>
    <property type="molecule type" value="Genomic_DNA"/>
</dbReference>
<dbReference type="InterPro" id="IPR006037">
    <property type="entry name" value="RCK_C"/>
</dbReference>
<evidence type="ECO:0000256" key="6">
    <source>
        <dbReference type="ARBA" id="ARBA00023136"/>
    </source>
</evidence>
<feature type="transmembrane region" description="Helical" evidence="7">
    <location>
        <begin position="58"/>
        <end position="78"/>
    </location>
</feature>
<dbReference type="Proteomes" id="UP000325372">
    <property type="component" value="Unassembled WGS sequence"/>
</dbReference>
<evidence type="ECO:0000256" key="4">
    <source>
        <dbReference type="ARBA" id="ARBA00022737"/>
    </source>
</evidence>
<accession>A0A5N0T9U0</accession>
<keyword evidence="5 7" id="KW-1133">Transmembrane helix</keyword>
<dbReference type="PROSITE" id="PS51202">
    <property type="entry name" value="RCK_C"/>
    <property type="match status" value="2"/>
</dbReference>
<feature type="transmembrane region" description="Helical" evidence="7">
    <location>
        <begin position="90"/>
        <end position="110"/>
    </location>
</feature>
<evidence type="ECO:0000256" key="2">
    <source>
        <dbReference type="ARBA" id="ARBA00022448"/>
    </source>
</evidence>
<keyword evidence="2" id="KW-0813">Transport</keyword>
<dbReference type="AlphaFoldDB" id="A0A5N0T9U0"/>
<feature type="domain" description="RCK C-terminal" evidence="8">
    <location>
        <begin position="301"/>
        <end position="388"/>
    </location>
</feature>
<name>A0A5N0T9U0_9GAMM</name>
<evidence type="ECO:0000313" key="10">
    <source>
        <dbReference type="Proteomes" id="UP000325372"/>
    </source>
</evidence>
<feature type="transmembrane region" description="Helical" evidence="7">
    <location>
        <begin position="535"/>
        <end position="553"/>
    </location>
</feature>
<keyword evidence="6 7" id="KW-0472">Membrane</keyword>
<dbReference type="GO" id="GO:0008324">
    <property type="term" value="F:monoatomic cation transmembrane transporter activity"/>
    <property type="evidence" value="ECO:0007669"/>
    <property type="project" value="InterPro"/>
</dbReference>
<evidence type="ECO:0000313" key="9">
    <source>
        <dbReference type="EMBL" id="KAA9130586.1"/>
    </source>
</evidence>
<protein>
    <submittedName>
        <fullName evidence="9">SLC13 family permease</fullName>
    </submittedName>
</protein>
<dbReference type="Gene3D" id="3.30.70.1450">
    <property type="entry name" value="Regulator of K+ conductance, C-terminal domain"/>
    <property type="match status" value="2"/>
</dbReference>
<proteinExistence type="predicted"/>
<feature type="transmembrane region" description="Helical" evidence="7">
    <location>
        <begin position="480"/>
        <end position="504"/>
    </location>
</feature>
<feature type="transmembrane region" description="Helical" evidence="7">
    <location>
        <begin position="180"/>
        <end position="196"/>
    </location>
</feature>
<dbReference type="InterPro" id="IPR004680">
    <property type="entry name" value="Cit_transptr-like_dom"/>
</dbReference>
<dbReference type="GO" id="GO:0005886">
    <property type="term" value="C:plasma membrane"/>
    <property type="evidence" value="ECO:0007669"/>
    <property type="project" value="TreeGrafter"/>
</dbReference>